<comment type="caution">
    <text evidence="6">Lacks conserved residue(s) required for the propagation of feature annotation.</text>
</comment>
<comment type="subunit">
    <text evidence="6">Homodimer.</text>
</comment>
<dbReference type="PANTHER" id="PTHR19278:SF9">
    <property type="entry name" value="URIDINE 5'-MONOPHOSPHATE SYNTHASE"/>
    <property type="match status" value="1"/>
</dbReference>
<feature type="binding site" description="in other chain" evidence="6">
    <location>
        <begin position="120"/>
        <end position="128"/>
    </location>
    <ligand>
        <name>5-phospho-alpha-D-ribose 1-diphosphate</name>
        <dbReference type="ChEBI" id="CHEBI:58017"/>
        <note>ligand shared between dimeric partners</note>
    </ligand>
</feature>
<dbReference type="Pfam" id="PF00156">
    <property type="entry name" value="Pribosyltran"/>
    <property type="match status" value="1"/>
</dbReference>
<dbReference type="SUPFAM" id="SSF53271">
    <property type="entry name" value="PRTase-like"/>
    <property type="match status" value="1"/>
</dbReference>
<proteinExistence type="inferred from homology"/>
<name>A0A1H1PNM6_9ACTN</name>
<dbReference type="UniPathway" id="UPA00070">
    <property type="reaction ID" value="UER00119"/>
</dbReference>
<dbReference type="RefSeq" id="WP_231920179.1">
    <property type="nucleotide sequence ID" value="NZ_LT629772.1"/>
</dbReference>
<dbReference type="InterPro" id="IPR004467">
    <property type="entry name" value="Or_phspho_trans_dom"/>
</dbReference>
<dbReference type="GO" id="GO:0044205">
    <property type="term" value="P:'de novo' UMP biosynthetic process"/>
    <property type="evidence" value="ECO:0007669"/>
    <property type="project" value="UniProtKB-UniRule"/>
</dbReference>
<evidence type="ECO:0000313" key="9">
    <source>
        <dbReference type="Proteomes" id="UP000199103"/>
    </source>
</evidence>
<dbReference type="Gene3D" id="3.40.50.2020">
    <property type="match status" value="1"/>
</dbReference>
<evidence type="ECO:0000256" key="1">
    <source>
        <dbReference type="ARBA" id="ARBA00004889"/>
    </source>
</evidence>
<dbReference type="NCBIfam" id="TIGR00336">
    <property type="entry name" value="pyrE"/>
    <property type="match status" value="1"/>
</dbReference>
<dbReference type="CDD" id="cd06223">
    <property type="entry name" value="PRTases_typeI"/>
    <property type="match status" value="1"/>
</dbReference>
<feature type="binding site" description="in other chain" evidence="6">
    <location>
        <position position="95"/>
    </location>
    <ligand>
        <name>5-phospho-alpha-D-ribose 1-diphosphate</name>
        <dbReference type="ChEBI" id="CHEBI:58017"/>
        <note>ligand shared between dimeric partners</note>
    </ligand>
</feature>
<reference evidence="8 9" key="1">
    <citation type="submission" date="2016-10" db="EMBL/GenBank/DDBJ databases">
        <authorList>
            <person name="de Groot N.N."/>
        </authorList>
    </citation>
    <scope>NUCLEOTIDE SEQUENCE [LARGE SCALE GENOMIC DNA]</scope>
    <source>
        <strain evidence="8 9">DSM 21800</strain>
    </source>
</reference>
<evidence type="ECO:0000256" key="5">
    <source>
        <dbReference type="ARBA" id="ARBA00022975"/>
    </source>
</evidence>
<evidence type="ECO:0000256" key="4">
    <source>
        <dbReference type="ARBA" id="ARBA00022679"/>
    </source>
</evidence>
<dbReference type="GO" id="GO:0004588">
    <property type="term" value="F:orotate phosphoribosyltransferase activity"/>
    <property type="evidence" value="ECO:0007669"/>
    <property type="project" value="UniProtKB-UniRule"/>
</dbReference>
<dbReference type="InterPro" id="IPR000836">
    <property type="entry name" value="PRTase_dom"/>
</dbReference>
<evidence type="ECO:0000256" key="3">
    <source>
        <dbReference type="ARBA" id="ARBA00022676"/>
    </source>
</evidence>
<comment type="pathway">
    <text evidence="1 6">Pyrimidine metabolism; UMP biosynthesis via de novo pathway; UMP from orotate: step 1/2.</text>
</comment>
<dbReference type="InterPro" id="IPR029057">
    <property type="entry name" value="PRTase-like"/>
</dbReference>
<dbReference type="Proteomes" id="UP000199103">
    <property type="component" value="Chromosome I"/>
</dbReference>
<dbReference type="EC" id="2.4.2.10" evidence="2 6"/>
<comment type="catalytic activity">
    <reaction evidence="6">
        <text>orotidine 5'-phosphate + diphosphate = orotate + 5-phospho-alpha-D-ribose 1-diphosphate</text>
        <dbReference type="Rhea" id="RHEA:10380"/>
        <dbReference type="ChEBI" id="CHEBI:30839"/>
        <dbReference type="ChEBI" id="CHEBI:33019"/>
        <dbReference type="ChEBI" id="CHEBI:57538"/>
        <dbReference type="ChEBI" id="CHEBI:58017"/>
        <dbReference type="EC" id="2.4.2.10"/>
    </reaction>
</comment>
<evidence type="ECO:0000256" key="2">
    <source>
        <dbReference type="ARBA" id="ARBA00011971"/>
    </source>
</evidence>
<keyword evidence="5 6" id="KW-0665">Pyrimidine biosynthesis</keyword>
<comment type="function">
    <text evidence="6">Catalyzes the transfer of a ribosyl phosphate group from 5-phosphoribose 1-diphosphate to orotate, leading to the formation of orotidine monophosphate (OMP).</text>
</comment>
<evidence type="ECO:0000259" key="7">
    <source>
        <dbReference type="Pfam" id="PF00156"/>
    </source>
</evidence>
<comment type="similarity">
    <text evidence="6">Belongs to the purine/pyrimidine phosphoribosyltransferase family. PyrE subfamily.</text>
</comment>
<feature type="binding site" evidence="6">
    <location>
        <position position="124"/>
    </location>
    <ligand>
        <name>orotate</name>
        <dbReference type="ChEBI" id="CHEBI:30839"/>
    </ligand>
</feature>
<dbReference type="EMBL" id="LT629772">
    <property type="protein sequence ID" value="SDS12778.1"/>
    <property type="molecule type" value="Genomic_DNA"/>
</dbReference>
<dbReference type="GO" id="GO:0000287">
    <property type="term" value="F:magnesium ion binding"/>
    <property type="evidence" value="ECO:0007669"/>
    <property type="project" value="UniProtKB-UniRule"/>
</dbReference>
<feature type="binding site" evidence="6">
    <location>
        <position position="98"/>
    </location>
    <ligand>
        <name>5-phospho-alpha-D-ribose 1-diphosphate</name>
        <dbReference type="ChEBI" id="CHEBI:58017"/>
        <note>ligand shared between dimeric partners</note>
    </ligand>
</feature>
<feature type="binding site" evidence="6">
    <location>
        <position position="152"/>
    </location>
    <ligand>
        <name>orotate</name>
        <dbReference type="ChEBI" id="CHEBI:30839"/>
    </ligand>
</feature>
<dbReference type="InterPro" id="IPR023031">
    <property type="entry name" value="OPRT"/>
</dbReference>
<organism evidence="8 9">
    <name type="scientific">Microlunatus soli</name>
    <dbReference type="NCBI Taxonomy" id="630515"/>
    <lineage>
        <taxon>Bacteria</taxon>
        <taxon>Bacillati</taxon>
        <taxon>Actinomycetota</taxon>
        <taxon>Actinomycetes</taxon>
        <taxon>Propionibacteriales</taxon>
        <taxon>Propionibacteriaceae</taxon>
        <taxon>Microlunatus</taxon>
    </lineage>
</organism>
<dbReference type="AlphaFoldDB" id="A0A1H1PNM6"/>
<sequence length="181" mass="19325">MRAPVDPELLRLADDVDRACRLRGTFTLRSGRQAEEYFDKFLFESDPALLRRVVEPMVALIPSGTEVLGGIELGGVPIAAVLGQMSGLPTAYIRKQVKAYGTCKLAEGPDLSGRRVLLVEDAITTGGAVRDAALAIRELGAVVDTVVCAIDRQEPGGNVLGAIGIEVRSVLNRELLDARSV</sequence>
<accession>A0A1H1PNM6</accession>
<keyword evidence="9" id="KW-1185">Reference proteome</keyword>
<dbReference type="PANTHER" id="PTHR19278">
    <property type="entry name" value="OROTATE PHOSPHORIBOSYLTRANSFERASE"/>
    <property type="match status" value="1"/>
</dbReference>
<dbReference type="STRING" id="630515.SAMN04489812_0966"/>
<keyword evidence="4 6" id="KW-0808">Transferase</keyword>
<protein>
    <recommendedName>
        <fullName evidence="2 6">Orotate phosphoribosyltransferase</fullName>
        <shortName evidence="6">OPRT</shortName>
        <shortName evidence="6">OPRTase</shortName>
        <ecNumber evidence="2 6">2.4.2.10</ecNumber>
    </recommendedName>
</protein>
<dbReference type="HAMAP" id="MF_01208">
    <property type="entry name" value="PyrE"/>
    <property type="match status" value="1"/>
</dbReference>
<evidence type="ECO:0000256" key="6">
    <source>
        <dbReference type="HAMAP-Rule" id="MF_01208"/>
    </source>
</evidence>
<feature type="domain" description="Phosphoribosyltransferase" evidence="7">
    <location>
        <begin position="67"/>
        <end position="152"/>
    </location>
</feature>
<comment type="cofactor">
    <cofactor evidence="6">
        <name>Mg(2+)</name>
        <dbReference type="ChEBI" id="CHEBI:18420"/>
    </cofactor>
</comment>
<gene>
    <name evidence="6" type="primary">pyrE</name>
    <name evidence="8" type="ORF">SAMN04489812_0966</name>
</gene>
<dbReference type="GO" id="GO:0019856">
    <property type="term" value="P:pyrimidine nucleobase biosynthetic process"/>
    <property type="evidence" value="ECO:0007669"/>
    <property type="project" value="TreeGrafter"/>
</dbReference>
<evidence type="ECO:0000313" key="8">
    <source>
        <dbReference type="EMBL" id="SDS12778.1"/>
    </source>
</evidence>
<keyword evidence="6" id="KW-0460">Magnesium</keyword>
<feature type="binding site" description="in other chain" evidence="6">
    <location>
        <position position="29"/>
    </location>
    <ligand>
        <name>5-phospho-alpha-D-ribose 1-diphosphate</name>
        <dbReference type="ChEBI" id="CHEBI:58017"/>
        <note>ligand shared between dimeric partners</note>
    </ligand>
</feature>
<keyword evidence="3 6" id="KW-0328">Glycosyltransferase</keyword>
<feature type="binding site" evidence="6">
    <location>
        <position position="94"/>
    </location>
    <ligand>
        <name>5-phospho-alpha-D-ribose 1-diphosphate</name>
        <dbReference type="ChEBI" id="CHEBI:58017"/>
        <note>ligand shared between dimeric partners</note>
    </ligand>
</feature>